<accession>A0A194UWZ8</accession>
<reference evidence="3" key="1">
    <citation type="submission" date="2014-12" db="EMBL/GenBank/DDBJ databases">
        <title>Genome Sequence of Valsa Canker Pathogens Uncovers a Specific Adaption of Colonization on Woody Bark.</title>
        <authorList>
            <person name="Yin Z."/>
            <person name="Liu H."/>
            <person name="Gao X."/>
            <person name="Li Z."/>
            <person name="Song N."/>
            <person name="Ke X."/>
            <person name="Dai Q."/>
            <person name="Wu Y."/>
            <person name="Sun Y."/>
            <person name="Xu J.-R."/>
            <person name="Kang Z.K."/>
            <person name="Wang L."/>
            <person name="Huang L."/>
        </authorList>
    </citation>
    <scope>NUCLEOTIDE SEQUENCE [LARGE SCALE GENOMIC DNA]</scope>
    <source>
        <strain evidence="3">SXYL134</strain>
    </source>
</reference>
<feature type="compositionally biased region" description="Basic and acidic residues" evidence="1">
    <location>
        <begin position="121"/>
        <end position="135"/>
    </location>
</feature>
<sequence length="491" mass="52767">MTTGYRYQWNGRSWDLQEIQVPACAFGLNSLFAPAMDRKKAARSDDYLADSESSDLLYQMDQSSPIRMRRTLKPTNPRHVTVRTPSEEDLFERTFGTGHHRKSKPYALVRYSTSDEEEEEEGHKTAKARDCRKAVTDSATAPSGTSTYSAPAGTTPQNGINQAYTHSHATQPGNVPGQPSIITNPQTINTAYPYAIHYPGQPAPFLIANANTMEGYQNSGPSNNGLNFQPQVPDTSLGPMMHTYRPSYDNGVYVTHPGIAPIRPMNVAQAPLVAVPVVPSTVAVCPTYIASAQLRTTMGYMGEDTVVAPREVVVAGPQGVAVPFQAGPATGPILPIVAQQQPYQAQPMMIAGGVQAGQPVMMAAPGGGGGVPPGQPVLVNGGPAPMMGGVGGQPAFMMPGNNNTFLPVHNEPATGIGETAGQVAAAYMTNPELNEPQDFKPADDNPSRMYMVRQLDGQYIQMPRITIDSFGKNARWYVTDEGVFYAVRLEP</sequence>
<keyword evidence="3" id="KW-1185">Reference proteome</keyword>
<dbReference type="Proteomes" id="UP000078576">
    <property type="component" value="Unassembled WGS sequence"/>
</dbReference>
<dbReference type="EMBL" id="KN714687">
    <property type="protein sequence ID" value="KUI56220.1"/>
    <property type="molecule type" value="Genomic_DNA"/>
</dbReference>
<proteinExistence type="predicted"/>
<dbReference type="AlphaFoldDB" id="A0A194UWZ8"/>
<protein>
    <submittedName>
        <fullName evidence="2">Uncharacterized protein</fullName>
    </submittedName>
</protein>
<dbReference type="STRING" id="694573.A0A194UWZ8"/>
<gene>
    <name evidence="2" type="ORF">VP1G_03582</name>
</gene>
<feature type="compositionally biased region" description="Polar residues" evidence="1">
    <location>
        <begin position="137"/>
        <end position="156"/>
    </location>
</feature>
<feature type="region of interest" description="Disordered" evidence="1">
    <location>
        <begin position="112"/>
        <end position="156"/>
    </location>
</feature>
<evidence type="ECO:0000313" key="3">
    <source>
        <dbReference type="Proteomes" id="UP000078576"/>
    </source>
</evidence>
<dbReference type="OrthoDB" id="5194044at2759"/>
<evidence type="ECO:0000256" key="1">
    <source>
        <dbReference type="SAM" id="MobiDB-lite"/>
    </source>
</evidence>
<name>A0A194UWZ8_CYTMA</name>
<organism evidence="2 3">
    <name type="scientific">Cytospora mali</name>
    <name type="common">Apple Valsa canker fungus</name>
    <name type="synonym">Valsa mali</name>
    <dbReference type="NCBI Taxonomy" id="578113"/>
    <lineage>
        <taxon>Eukaryota</taxon>
        <taxon>Fungi</taxon>
        <taxon>Dikarya</taxon>
        <taxon>Ascomycota</taxon>
        <taxon>Pezizomycotina</taxon>
        <taxon>Sordariomycetes</taxon>
        <taxon>Sordariomycetidae</taxon>
        <taxon>Diaporthales</taxon>
        <taxon>Cytosporaceae</taxon>
        <taxon>Cytospora</taxon>
    </lineage>
</organism>
<evidence type="ECO:0000313" key="2">
    <source>
        <dbReference type="EMBL" id="KUI56220.1"/>
    </source>
</evidence>